<evidence type="ECO:0000256" key="1">
    <source>
        <dbReference type="SAM" id="MobiDB-lite"/>
    </source>
</evidence>
<evidence type="ECO:0000313" key="2">
    <source>
        <dbReference type="EMBL" id="KAK7512846.1"/>
    </source>
</evidence>
<feature type="compositionally biased region" description="Low complexity" evidence="1">
    <location>
        <begin position="15"/>
        <end position="24"/>
    </location>
</feature>
<sequence length="312" mass="33322">MKSAPPSVTEEEASVTETSETTASWLNPNEKIPALPFQPHRIPMPLDLKSSLETLAPNGLIKAIIGNIERLQRMGVKLDPGYVAEARSLEEGSMPLLFTPQFLSLTRKCLGRIEKDECADGDGSSELSGDGVSVMTLDQSAKSKPEGDAQSTQKEEGVPVLVQNPALHQVTVVHPPHVKIALPQAAVFDYASSSSSDSSNDSNSDATSVRSNASAAYAPTYPTSNNGSAASYSGADVSQQNQLSQQTSSLTLSSKGPSIIRPTAEEEEAKKKREDKELWEMYLAVLDWEAGETCGREERARAAQDLLGFGGG</sequence>
<dbReference type="Proteomes" id="UP001363622">
    <property type="component" value="Unassembled WGS sequence"/>
</dbReference>
<evidence type="ECO:0000313" key="3">
    <source>
        <dbReference type="Proteomes" id="UP001363622"/>
    </source>
</evidence>
<dbReference type="EMBL" id="JBBPHU010000010">
    <property type="protein sequence ID" value="KAK7512846.1"/>
    <property type="molecule type" value="Genomic_DNA"/>
</dbReference>
<accession>A0ABR1KIM9</accession>
<reference evidence="2 3" key="1">
    <citation type="submission" date="2024-04" db="EMBL/GenBank/DDBJ databases">
        <title>Phyllosticta paracitricarpa is synonymous to the EU quarantine fungus P. citricarpa based on phylogenomic analyses.</title>
        <authorList>
            <consortium name="Lawrence Berkeley National Laboratory"/>
            <person name="Van Ingen-Buijs V.A."/>
            <person name="Van Westerhoven A.C."/>
            <person name="Haridas S."/>
            <person name="Skiadas P."/>
            <person name="Martin F."/>
            <person name="Groenewald J.Z."/>
            <person name="Crous P.W."/>
            <person name="Seidl M.F."/>
        </authorList>
    </citation>
    <scope>NUCLEOTIDE SEQUENCE [LARGE SCALE GENOMIC DNA]</scope>
    <source>
        <strain evidence="2 3">CBS 123371</strain>
    </source>
</reference>
<feature type="region of interest" description="Disordered" evidence="1">
    <location>
        <begin position="1"/>
        <end position="30"/>
    </location>
</feature>
<proteinExistence type="predicted"/>
<feature type="compositionally biased region" description="Low complexity" evidence="1">
    <location>
        <begin position="224"/>
        <end position="254"/>
    </location>
</feature>
<protein>
    <submittedName>
        <fullName evidence="2">Uncharacterized protein</fullName>
    </submittedName>
</protein>
<feature type="compositionally biased region" description="Low complexity" evidence="1">
    <location>
        <begin position="192"/>
        <end position="205"/>
    </location>
</feature>
<gene>
    <name evidence="2" type="ORF">IWZ03DRAFT_430679</name>
</gene>
<keyword evidence="3" id="KW-1185">Reference proteome</keyword>
<comment type="caution">
    <text evidence="2">The sequence shown here is derived from an EMBL/GenBank/DDBJ whole genome shotgun (WGS) entry which is preliminary data.</text>
</comment>
<feature type="region of interest" description="Disordered" evidence="1">
    <location>
        <begin position="191"/>
        <end position="275"/>
    </location>
</feature>
<organism evidence="2 3">
    <name type="scientific">Phyllosticta citriasiana</name>
    <dbReference type="NCBI Taxonomy" id="595635"/>
    <lineage>
        <taxon>Eukaryota</taxon>
        <taxon>Fungi</taxon>
        <taxon>Dikarya</taxon>
        <taxon>Ascomycota</taxon>
        <taxon>Pezizomycotina</taxon>
        <taxon>Dothideomycetes</taxon>
        <taxon>Dothideomycetes incertae sedis</taxon>
        <taxon>Botryosphaeriales</taxon>
        <taxon>Phyllostictaceae</taxon>
        <taxon>Phyllosticta</taxon>
    </lineage>
</organism>
<name>A0ABR1KIM9_9PEZI</name>